<keyword evidence="4 8" id="KW-0479">Metal-binding</keyword>
<evidence type="ECO:0000256" key="5">
    <source>
        <dbReference type="ARBA" id="ARBA00023002"/>
    </source>
</evidence>
<keyword evidence="6 8" id="KW-0408">Iron</keyword>
<proteinExistence type="inferred from homology"/>
<dbReference type="FunFam" id="1.10.630.10:FF:000006">
    <property type="entry name" value="Cytochrome P450 302a1, mitochondrial"/>
    <property type="match status" value="1"/>
</dbReference>
<sequence>MACNHSRHASIANQSSLIARATLRFVATTANQIDDQNNKNVNAKPLTDMPGPKGLPFIGNLWTILKNNRYYQNRSHELLSIYHAKYGPIYKCRLGSIAFVYITKPEDIAKVFKVEGKYPNRGPILPFLIYREQRKKPKGILVGISEDWRLSRSIMDKKLLKLKDVKAYDNRLNEVTTDFIHYIKRRRIEDNLNGEIINLKECLYKWSFESINTVIYNKRLGALNDPPIPLAKKFYTAVFEMLDRTGLLRLVPPYYKYIQTKYWKEYCGFWDTLFEIGEELIVEERARLQKLADSDHAGQIPQDSHRSENMEFLPYVLSRGELTDEQITANIIELMAGGVDTSANTITSALYILGKNPDIQENLYQEVKSVIKDRECLDWDSLQKMSYLRGVLKESQRIYPVVQGLSRIIAKDVVLSGYHVPAKTMIITGSYAMAFDKSLYDEPDKVKPERWIRSSEQKQPPFSFLPFGFGTRMCIGRRIAELEMQILLARLVYEFRLDTLNTEKIKLINRIVLSPEQAIRIAFHPRNS</sequence>
<organism evidence="10 11">
    <name type="scientific">Trichoplax adhaerens</name>
    <name type="common">Trichoplax reptans</name>
    <dbReference type="NCBI Taxonomy" id="10228"/>
    <lineage>
        <taxon>Eukaryota</taxon>
        <taxon>Metazoa</taxon>
        <taxon>Placozoa</taxon>
        <taxon>Uniplacotomia</taxon>
        <taxon>Trichoplacea</taxon>
        <taxon>Trichoplacidae</taxon>
        <taxon>Trichoplax</taxon>
    </lineage>
</organism>
<dbReference type="Proteomes" id="UP000009022">
    <property type="component" value="Unassembled WGS sequence"/>
</dbReference>
<dbReference type="EMBL" id="DS985245">
    <property type="protein sequence ID" value="EDV25236.1"/>
    <property type="molecule type" value="Genomic_DNA"/>
</dbReference>
<dbReference type="CTD" id="6753905"/>
<dbReference type="InterPro" id="IPR002401">
    <property type="entry name" value="Cyt_P450_E_grp-I"/>
</dbReference>
<name>B3RX33_TRIAD</name>
<reference evidence="10 11" key="1">
    <citation type="journal article" date="2008" name="Nature">
        <title>The Trichoplax genome and the nature of placozoans.</title>
        <authorList>
            <person name="Srivastava M."/>
            <person name="Begovic E."/>
            <person name="Chapman J."/>
            <person name="Putnam N.H."/>
            <person name="Hellsten U."/>
            <person name="Kawashima T."/>
            <person name="Kuo A."/>
            <person name="Mitros T."/>
            <person name="Salamov A."/>
            <person name="Carpenter M.L."/>
            <person name="Signorovitch A.Y."/>
            <person name="Moreno M.A."/>
            <person name="Kamm K."/>
            <person name="Grimwood J."/>
            <person name="Schmutz J."/>
            <person name="Shapiro H."/>
            <person name="Grigoriev I.V."/>
            <person name="Buss L.W."/>
            <person name="Schierwater B."/>
            <person name="Dellaporta S.L."/>
            <person name="Rokhsar D.S."/>
        </authorList>
    </citation>
    <scope>NUCLEOTIDE SEQUENCE [LARGE SCALE GENOMIC DNA]</scope>
    <source>
        <strain evidence="10 11">Grell-BS-1999</strain>
    </source>
</reference>
<dbReference type="RefSeq" id="XP_002113126.1">
    <property type="nucleotide sequence ID" value="XM_002113090.1"/>
</dbReference>
<feature type="binding site" description="axial binding residue" evidence="8">
    <location>
        <position position="474"/>
    </location>
    <ligand>
        <name>heme</name>
        <dbReference type="ChEBI" id="CHEBI:30413"/>
    </ligand>
    <ligandPart>
        <name>Fe</name>
        <dbReference type="ChEBI" id="CHEBI:18248"/>
    </ligandPart>
</feature>
<evidence type="ECO:0008006" key="12">
    <source>
        <dbReference type="Google" id="ProtNLM"/>
    </source>
</evidence>
<evidence type="ECO:0000256" key="6">
    <source>
        <dbReference type="ARBA" id="ARBA00023004"/>
    </source>
</evidence>
<dbReference type="OMA" id="VDSFEHM"/>
<dbReference type="Pfam" id="PF00067">
    <property type="entry name" value="p450"/>
    <property type="match status" value="1"/>
</dbReference>
<dbReference type="Gene3D" id="1.10.630.10">
    <property type="entry name" value="Cytochrome P450"/>
    <property type="match status" value="1"/>
</dbReference>
<dbReference type="InterPro" id="IPR050479">
    <property type="entry name" value="CYP11_CYP27_families"/>
</dbReference>
<dbReference type="PRINTS" id="PR00385">
    <property type="entry name" value="P450"/>
</dbReference>
<comment type="similarity">
    <text evidence="2 9">Belongs to the cytochrome P450 family.</text>
</comment>
<dbReference type="InterPro" id="IPR001128">
    <property type="entry name" value="Cyt_P450"/>
</dbReference>
<keyword evidence="3 8" id="KW-0349">Heme</keyword>
<dbReference type="PhylomeDB" id="B3RX33"/>
<dbReference type="InParanoid" id="B3RX33"/>
<dbReference type="AlphaFoldDB" id="B3RX33"/>
<dbReference type="GO" id="GO:0005739">
    <property type="term" value="C:mitochondrion"/>
    <property type="evidence" value="ECO:0000318"/>
    <property type="project" value="GO_Central"/>
</dbReference>
<keyword evidence="7 9" id="KW-0503">Monooxygenase</keyword>
<dbReference type="FunCoup" id="B3RX33">
    <property type="interactions" value="41"/>
</dbReference>
<dbReference type="HOGENOM" id="CLU_001570_28_2_1"/>
<evidence type="ECO:0000256" key="9">
    <source>
        <dbReference type="RuleBase" id="RU000461"/>
    </source>
</evidence>
<dbReference type="GO" id="GO:0004497">
    <property type="term" value="F:monooxygenase activity"/>
    <property type="evidence" value="ECO:0007669"/>
    <property type="project" value="UniProtKB-KW"/>
</dbReference>
<evidence type="ECO:0000256" key="2">
    <source>
        <dbReference type="ARBA" id="ARBA00010617"/>
    </source>
</evidence>
<dbReference type="GO" id="GO:0020037">
    <property type="term" value="F:heme binding"/>
    <property type="evidence" value="ECO:0007669"/>
    <property type="project" value="InterPro"/>
</dbReference>
<comment type="cofactor">
    <cofactor evidence="1 8">
        <name>heme</name>
        <dbReference type="ChEBI" id="CHEBI:30413"/>
    </cofactor>
</comment>
<accession>B3RX33</accession>
<dbReference type="PANTHER" id="PTHR24279:SF120">
    <property type="entry name" value="CYTOCHROME P450"/>
    <property type="match status" value="1"/>
</dbReference>
<dbReference type="GO" id="GO:0016705">
    <property type="term" value="F:oxidoreductase activity, acting on paired donors, with incorporation or reduction of molecular oxygen"/>
    <property type="evidence" value="ECO:0007669"/>
    <property type="project" value="InterPro"/>
</dbReference>
<evidence type="ECO:0000256" key="4">
    <source>
        <dbReference type="ARBA" id="ARBA00022723"/>
    </source>
</evidence>
<dbReference type="GO" id="GO:0005506">
    <property type="term" value="F:iron ion binding"/>
    <property type="evidence" value="ECO:0007669"/>
    <property type="project" value="InterPro"/>
</dbReference>
<dbReference type="PANTHER" id="PTHR24279">
    <property type="entry name" value="CYTOCHROME P450"/>
    <property type="match status" value="1"/>
</dbReference>
<gene>
    <name evidence="10" type="ORF">TRIADDRAFT_56978</name>
</gene>
<keyword evidence="11" id="KW-1185">Reference proteome</keyword>
<evidence type="ECO:0000256" key="7">
    <source>
        <dbReference type="ARBA" id="ARBA00023033"/>
    </source>
</evidence>
<dbReference type="OrthoDB" id="3945418at2759"/>
<evidence type="ECO:0000256" key="1">
    <source>
        <dbReference type="ARBA" id="ARBA00001971"/>
    </source>
</evidence>
<dbReference type="CDD" id="cd11054">
    <property type="entry name" value="CYP24A1-like"/>
    <property type="match status" value="1"/>
</dbReference>
<protein>
    <recommendedName>
        <fullName evidence="12">Cytochrome P450</fullName>
    </recommendedName>
</protein>
<evidence type="ECO:0000313" key="11">
    <source>
        <dbReference type="Proteomes" id="UP000009022"/>
    </source>
</evidence>
<dbReference type="SUPFAM" id="SSF48264">
    <property type="entry name" value="Cytochrome P450"/>
    <property type="match status" value="1"/>
</dbReference>
<dbReference type="InterPro" id="IPR017972">
    <property type="entry name" value="Cyt_P450_CS"/>
</dbReference>
<keyword evidence="5 9" id="KW-0560">Oxidoreductase</keyword>
<evidence type="ECO:0000313" key="10">
    <source>
        <dbReference type="EMBL" id="EDV25236.1"/>
    </source>
</evidence>
<evidence type="ECO:0000256" key="3">
    <source>
        <dbReference type="ARBA" id="ARBA00022617"/>
    </source>
</evidence>
<dbReference type="GeneID" id="6753905"/>
<dbReference type="KEGG" id="tad:TRIADDRAFT_56978"/>
<evidence type="ECO:0000256" key="8">
    <source>
        <dbReference type="PIRSR" id="PIRSR602401-1"/>
    </source>
</evidence>
<dbReference type="InterPro" id="IPR036396">
    <property type="entry name" value="Cyt_P450_sf"/>
</dbReference>
<dbReference type="PROSITE" id="PS00086">
    <property type="entry name" value="CYTOCHROME_P450"/>
    <property type="match status" value="1"/>
</dbReference>
<dbReference type="eggNOG" id="KOG0159">
    <property type="taxonomic scope" value="Eukaryota"/>
</dbReference>
<dbReference type="PRINTS" id="PR00463">
    <property type="entry name" value="EP450I"/>
</dbReference>